<gene>
    <name evidence="3" type="ORF">NQ315_003114</name>
</gene>
<evidence type="ECO:0000313" key="3">
    <source>
        <dbReference type="EMBL" id="KAJ8921496.1"/>
    </source>
</evidence>
<organism evidence="3 4">
    <name type="scientific">Exocentrus adspersus</name>
    <dbReference type="NCBI Taxonomy" id="1586481"/>
    <lineage>
        <taxon>Eukaryota</taxon>
        <taxon>Metazoa</taxon>
        <taxon>Ecdysozoa</taxon>
        <taxon>Arthropoda</taxon>
        <taxon>Hexapoda</taxon>
        <taxon>Insecta</taxon>
        <taxon>Pterygota</taxon>
        <taxon>Neoptera</taxon>
        <taxon>Endopterygota</taxon>
        <taxon>Coleoptera</taxon>
        <taxon>Polyphaga</taxon>
        <taxon>Cucujiformia</taxon>
        <taxon>Chrysomeloidea</taxon>
        <taxon>Cerambycidae</taxon>
        <taxon>Lamiinae</taxon>
        <taxon>Acanthocinini</taxon>
        <taxon>Exocentrus</taxon>
    </lineage>
</organism>
<sequence>MRTTPTAALEVLLGLPPLSTWIVDCGLLVDKRYGKLEGKREERGSRSYCSQGGEGGPNICHEGDALESLARQKEVGLGGHMGIPGNERADQLARLGLGELLQGPEPILGISRGSINGALSK</sequence>
<keyword evidence="2" id="KW-0732">Signal</keyword>
<comment type="caution">
    <text evidence="3">The sequence shown here is derived from an EMBL/GenBank/DDBJ whole genome shotgun (WGS) entry which is preliminary data.</text>
</comment>
<protein>
    <recommendedName>
        <fullName evidence="5">RNase H type-1 domain-containing protein</fullName>
    </recommendedName>
</protein>
<feature type="chain" id="PRO_5043440440" description="RNase H type-1 domain-containing protein" evidence="2">
    <location>
        <begin position="22"/>
        <end position="121"/>
    </location>
</feature>
<evidence type="ECO:0000256" key="1">
    <source>
        <dbReference type="SAM" id="MobiDB-lite"/>
    </source>
</evidence>
<reference evidence="3 4" key="1">
    <citation type="journal article" date="2023" name="Insect Mol. Biol.">
        <title>Genome sequencing provides insights into the evolution of gene families encoding plant cell wall-degrading enzymes in longhorned beetles.</title>
        <authorList>
            <person name="Shin N.R."/>
            <person name="Okamura Y."/>
            <person name="Kirsch R."/>
            <person name="Pauchet Y."/>
        </authorList>
    </citation>
    <scope>NUCLEOTIDE SEQUENCE [LARGE SCALE GENOMIC DNA]</scope>
    <source>
        <strain evidence="3">EAD_L_NR</strain>
    </source>
</reference>
<proteinExistence type="predicted"/>
<accession>A0AAV8W4D3</accession>
<dbReference type="AlphaFoldDB" id="A0AAV8W4D3"/>
<evidence type="ECO:0000256" key="2">
    <source>
        <dbReference type="SAM" id="SignalP"/>
    </source>
</evidence>
<feature type="signal peptide" evidence="2">
    <location>
        <begin position="1"/>
        <end position="21"/>
    </location>
</feature>
<name>A0AAV8W4D3_9CUCU</name>
<dbReference type="EMBL" id="JANEYG010000010">
    <property type="protein sequence ID" value="KAJ8921496.1"/>
    <property type="molecule type" value="Genomic_DNA"/>
</dbReference>
<evidence type="ECO:0000313" key="4">
    <source>
        <dbReference type="Proteomes" id="UP001159042"/>
    </source>
</evidence>
<dbReference type="Proteomes" id="UP001159042">
    <property type="component" value="Unassembled WGS sequence"/>
</dbReference>
<evidence type="ECO:0008006" key="5">
    <source>
        <dbReference type="Google" id="ProtNLM"/>
    </source>
</evidence>
<feature type="region of interest" description="Disordered" evidence="1">
    <location>
        <begin position="39"/>
        <end position="58"/>
    </location>
</feature>
<keyword evidence="4" id="KW-1185">Reference proteome</keyword>